<dbReference type="Proteomes" id="UP001075354">
    <property type="component" value="Chromosome 7"/>
</dbReference>
<dbReference type="PANTHER" id="PTHR34717:SF1">
    <property type="entry name" value="EG:BACR7A4.20 PROTEIN"/>
    <property type="match status" value="1"/>
</dbReference>
<reference evidence="2" key="1">
    <citation type="submission" date="2022-12" db="EMBL/GenBank/DDBJ databases">
        <title>Chromosome-level genome assembly of the bean flower thrips Megalurothrips usitatus.</title>
        <authorList>
            <person name="Ma L."/>
            <person name="Liu Q."/>
            <person name="Li H."/>
            <person name="Cai W."/>
        </authorList>
    </citation>
    <scope>NUCLEOTIDE SEQUENCE</scope>
    <source>
        <strain evidence="2">Cailab_2022a</strain>
    </source>
</reference>
<feature type="signal peptide" evidence="1">
    <location>
        <begin position="1"/>
        <end position="15"/>
    </location>
</feature>
<dbReference type="PANTHER" id="PTHR34717">
    <property type="entry name" value="EG:BACR7A4.20 PROTEIN"/>
    <property type="match status" value="1"/>
</dbReference>
<protein>
    <submittedName>
        <fullName evidence="2">Uncharacterized protein</fullName>
    </submittedName>
</protein>
<evidence type="ECO:0000313" key="3">
    <source>
        <dbReference type="Proteomes" id="UP001075354"/>
    </source>
</evidence>
<sequence>MLWIILAGGVAALLARFFSPEPEPIFGKYRQPGRWFWLKYIAMRLLLWIRNKMQKHINVDVDGQAVHPLVHKERMQTLGEHPLAFDAIFFMACSMDGTSLIVGSERRHHNVINSPIYVLIPGLGLLKHKKLPDTCLFGATNDAYGAEGIRIQPIEPLKTWKVEFDGFMNLKEDPSREFRVKLRCVYTGQWPAFNYDTDLHPHSMAKIIAAESWSRDYFKRLQSAHQSHYEQMGHINGTVQVDDNTYSLNLMSIRDHSTGPVRDMDLLYRYAFYMMFLEDGTMASVIVVNQPCSVSMMESGYVCLPGGAVHNMEWCDFQLYQHGEDGEPPTDHAFSFKAGGTIYRVKVKGEEVAFHFVGWQWEAKIIEMFSTFEINGVKGRGLSEFHYHNSSGRPSNVAATDPEWFADVVKKTYSTPSPYSLRDATKRPYYAK</sequence>
<dbReference type="AlphaFoldDB" id="A0AAV7XMI9"/>
<comment type="caution">
    <text evidence="2">The sequence shown here is derived from an EMBL/GenBank/DDBJ whole genome shotgun (WGS) entry which is preliminary data.</text>
</comment>
<gene>
    <name evidence="2" type="ORF">ONE63_009547</name>
</gene>
<accession>A0AAV7XMI9</accession>
<keyword evidence="1" id="KW-0732">Signal</keyword>
<proteinExistence type="predicted"/>
<dbReference type="EMBL" id="JAPTSV010000007">
    <property type="protein sequence ID" value="KAJ1526413.1"/>
    <property type="molecule type" value="Genomic_DNA"/>
</dbReference>
<evidence type="ECO:0000313" key="2">
    <source>
        <dbReference type="EMBL" id="KAJ1526413.1"/>
    </source>
</evidence>
<evidence type="ECO:0000256" key="1">
    <source>
        <dbReference type="SAM" id="SignalP"/>
    </source>
</evidence>
<keyword evidence="3" id="KW-1185">Reference proteome</keyword>
<name>A0AAV7XMI9_9NEOP</name>
<feature type="chain" id="PRO_5043473857" evidence="1">
    <location>
        <begin position="16"/>
        <end position="432"/>
    </location>
</feature>
<organism evidence="2 3">
    <name type="scientific">Megalurothrips usitatus</name>
    <name type="common">bean blossom thrips</name>
    <dbReference type="NCBI Taxonomy" id="439358"/>
    <lineage>
        <taxon>Eukaryota</taxon>
        <taxon>Metazoa</taxon>
        <taxon>Ecdysozoa</taxon>
        <taxon>Arthropoda</taxon>
        <taxon>Hexapoda</taxon>
        <taxon>Insecta</taxon>
        <taxon>Pterygota</taxon>
        <taxon>Neoptera</taxon>
        <taxon>Paraneoptera</taxon>
        <taxon>Thysanoptera</taxon>
        <taxon>Terebrantia</taxon>
        <taxon>Thripoidea</taxon>
        <taxon>Thripidae</taxon>
        <taxon>Megalurothrips</taxon>
    </lineage>
</organism>